<evidence type="ECO:0000313" key="4">
    <source>
        <dbReference type="EMBL" id="TFY55478.1"/>
    </source>
</evidence>
<proteinExistence type="inferred from homology"/>
<feature type="compositionally biased region" description="Basic residues" evidence="2">
    <location>
        <begin position="382"/>
        <end position="392"/>
    </location>
</feature>
<accession>A0A4Y9Y0N8</accession>
<dbReference type="PANTHER" id="PTHR13087:SF0">
    <property type="entry name" value="NFKB ACTIVATING PROTEIN LIKE"/>
    <property type="match status" value="1"/>
</dbReference>
<feature type="compositionally biased region" description="Basic residues" evidence="2">
    <location>
        <begin position="405"/>
        <end position="416"/>
    </location>
</feature>
<name>A0A4Y9Y0N8_9APHY</name>
<evidence type="ECO:0000259" key="3">
    <source>
        <dbReference type="Pfam" id="PF06047"/>
    </source>
</evidence>
<dbReference type="GO" id="GO:0003682">
    <property type="term" value="F:chromatin binding"/>
    <property type="evidence" value="ECO:0007669"/>
    <property type="project" value="InterPro"/>
</dbReference>
<dbReference type="EMBL" id="SEKV01000587">
    <property type="protein sequence ID" value="TFY55478.1"/>
    <property type="molecule type" value="Genomic_DNA"/>
</dbReference>
<evidence type="ECO:0000256" key="2">
    <source>
        <dbReference type="SAM" id="MobiDB-lite"/>
    </source>
</evidence>
<dbReference type="GO" id="GO:0005634">
    <property type="term" value="C:nucleus"/>
    <property type="evidence" value="ECO:0007669"/>
    <property type="project" value="TreeGrafter"/>
</dbReference>
<dbReference type="Proteomes" id="UP000298390">
    <property type="component" value="Unassembled WGS sequence"/>
</dbReference>
<feature type="compositionally biased region" description="Pro residues" evidence="2">
    <location>
        <begin position="455"/>
        <end position="466"/>
    </location>
</feature>
<protein>
    <recommendedName>
        <fullName evidence="3">NF-kappa-B-activating protein C-terminal domain-containing protein</fullName>
    </recommendedName>
</protein>
<feature type="compositionally biased region" description="Basic and acidic residues" evidence="2">
    <location>
        <begin position="323"/>
        <end position="333"/>
    </location>
</feature>
<dbReference type="GO" id="GO:0010468">
    <property type="term" value="P:regulation of gene expression"/>
    <property type="evidence" value="ECO:0007669"/>
    <property type="project" value="TreeGrafter"/>
</dbReference>
<feature type="compositionally biased region" description="Gly residues" evidence="2">
    <location>
        <begin position="286"/>
        <end position="298"/>
    </location>
</feature>
<reference evidence="4 5" key="1">
    <citation type="submission" date="2019-01" db="EMBL/GenBank/DDBJ databases">
        <title>Genome sequencing of the rare red list fungi Fomitopsis rosea.</title>
        <authorList>
            <person name="Buettner E."/>
            <person name="Kellner H."/>
        </authorList>
    </citation>
    <scope>NUCLEOTIDE SEQUENCE [LARGE SCALE GENOMIC DNA]</scope>
    <source>
        <strain evidence="4 5">DSM 105464</strain>
    </source>
</reference>
<feature type="compositionally biased region" description="Basic and acidic residues" evidence="2">
    <location>
        <begin position="371"/>
        <end position="381"/>
    </location>
</feature>
<organism evidence="4 5">
    <name type="scientific">Rhodofomes roseus</name>
    <dbReference type="NCBI Taxonomy" id="34475"/>
    <lineage>
        <taxon>Eukaryota</taxon>
        <taxon>Fungi</taxon>
        <taxon>Dikarya</taxon>
        <taxon>Basidiomycota</taxon>
        <taxon>Agaricomycotina</taxon>
        <taxon>Agaricomycetes</taxon>
        <taxon>Polyporales</taxon>
        <taxon>Rhodofomes</taxon>
    </lineage>
</organism>
<feature type="compositionally biased region" description="Basic and acidic residues" evidence="2">
    <location>
        <begin position="229"/>
        <end position="264"/>
    </location>
</feature>
<evidence type="ECO:0000256" key="1">
    <source>
        <dbReference type="ARBA" id="ARBA00009313"/>
    </source>
</evidence>
<dbReference type="AlphaFoldDB" id="A0A4Y9Y0N8"/>
<dbReference type="Pfam" id="PF06047">
    <property type="entry name" value="Nkap_C"/>
    <property type="match status" value="1"/>
</dbReference>
<feature type="compositionally biased region" description="Low complexity" evidence="2">
    <location>
        <begin position="169"/>
        <end position="187"/>
    </location>
</feature>
<feature type="domain" description="NF-kappa-B-activating protein C-terminal" evidence="3">
    <location>
        <begin position="505"/>
        <end position="606"/>
    </location>
</feature>
<dbReference type="PANTHER" id="PTHR13087">
    <property type="entry name" value="NF-KAPPA B ACTIVATING PROTEIN"/>
    <property type="match status" value="1"/>
</dbReference>
<dbReference type="InterPro" id="IPR009269">
    <property type="entry name" value="NKAP_C"/>
</dbReference>
<feature type="compositionally biased region" description="Basic residues" evidence="2">
    <location>
        <begin position="334"/>
        <end position="343"/>
    </location>
</feature>
<feature type="region of interest" description="Disordered" evidence="2">
    <location>
        <begin position="167"/>
        <end position="510"/>
    </location>
</feature>
<dbReference type="STRING" id="34475.A0A4Y9Y0N8"/>
<evidence type="ECO:0000313" key="5">
    <source>
        <dbReference type="Proteomes" id="UP000298390"/>
    </source>
</evidence>
<feature type="compositionally biased region" description="Acidic residues" evidence="2">
    <location>
        <begin position="473"/>
        <end position="487"/>
    </location>
</feature>
<dbReference type="InterPro" id="IPR040466">
    <property type="entry name" value="NKAP"/>
</dbReference>
<sequence>MHTTQYNTYRILSLHGVEPSRTPLHARLFPPTTSFSAPIPAAVLDSHRFKNPGTLLPVLSSWSFSSATIAAKVGAEQLVPLTMNGILLDLMSYCVPYADTSGYARPVAFKSPLEFDPGALSDVPPPPRRPSAVAPAAHFATCPAARAALSPCLSPSSPAVDLLRHTSAETKTATTDEITGTTTATATGRRDSEAGQSGAERGRARADDYFDEASSGGEGRAPPKRARSRSVDKERDREREERGEREKERDRPRRRSPEYSEYRRPSPPREGSAPAPWRQQENMYPRGGGMGRFAGGGADYMESRRQQRESNTLSIWPPSPKAPARDLSAERDSKHRKKSHKRRHEPDSDTDTDSEEEHRRRRKERKKSRKEKKEREHERPREHRRHRSRSHRRSDEQDSEDERERRRRKDRHRSATRTKSPEQRPPTTEAEDDEWVEKSAPTGVVAAAQGSASPPKAPPSMPPPARPASQPAMDDEEDEGEDEDDEVGPQLPQRLNNSRSKVDERQYGGALLRGEGSAMAAFLKDGTDMRIPRRGEIGLESDEITAFESVGYVMSGSRHRRMNAVRMRKENQVISAEEKRGILKLQQEERERREAILREEFQQLVDEKLKSQGGPAK</sequence>
<gene>
    <name evidence="4" type="ORF">EVJ58_g8221</name>
</gene>
<comment type="caution">
    <text evidence="4">The sequence shown here is derived from an EMBL/GenBank/DDBJ whole genome shotgun (WGS) entry which is preliminary data.</text>
</comment>
<comment type="similarity">
    <text evidence="1">Belongs to the NKAP family.</text>
</comment>
<feature type="compositionally biased region" description="Basic residues" evidence="2">
    <location>
        <begin position="359"/>
        <end position="370"/>
    </location>
</feature>